<dbReference type="RefSeq" id="WP_008485233.1">
    <property type="nucleotide sequence ID" value="NZ_AMRI01000017.1"/>
</dbReference>
<dbReference type="InterPro" id="IPR003444">
    <property type="entry name" value="MraZ"/>
</dbReference>
<keyword evidence="2 7" id="KW-0963">Cytoplasm</keyword>
<evidence type="ECO:0000313" key="9">
    <source>
        <dbReference type="EMBL" id="EKE71460.1"/>
    </source>
</evidence>
<keyword evidence="10" id="KW-1185">Reference proteome</keyword>
<dbReference type="FunFam" id="3.40.1550.20:FF:000001">
    <property type="entry name" value="Transcriptional regulator MraZ"/>
    <property type="match status" value="1"/>
</dbReference>
<keyword evidence="9" id="KW-0132">Cell division</keyword>
<dbReference type="PANTHER" id="PTHR34701">
    <property type="entry name" value="TRANSCRIPTIONAL REGULATOR MRAZ"/>
    <property type="match status" value="1"/>
</dbReference>
<dbReference type="GO" id="GO:2000143">
    <property type="term" value="P:negative regulation of DNA-templated transcription initiation"/>
    <property type="evidence" value="ECO:0007669"/>
    <property type="project" value="TreeGrafter"/>
</dbReference>
<dbReference type="AlphaFoldDB" id="K2K1T6"/>
<sequence>MFRGASEVSLDSKGRLAIPKRYRDQLIADCDGQLVCTIDIHQPCLLLYPLAEWEVIERKLSRLSSMKPAERRMQRMLLGHATELELDNQGRVLVTGPLRNHAGLDGKVMLVGQFNKFEIWSDTAWQAQIAADMAAIEDGELELTDALKDFSL</sequence>
<organism evidence="9 10">
    <name type="scientific">Gallaecimonas xiamenensis 3-C-1</name>
    <dbReference type="NCBI Taxonomy" id="745411"/>
    <lineage>
        <taxon>Bacteria</taxon>
        <taxon>Pseudomonadati</taxon>
        <taxon>Pseudomonadota</taxon>
        <taxon>Gammaproteobacteria</taxon>
        <taxon>Enterobacterales</taxon>
        <taxon>Gallaecimonadaceae</taxon>
        <taxon>Gallaecimonas</taxon>
    </lineage>
</organism>
<evidence type="ECO:0000256" key="7">
    <source>
        <dbReference type="HAMAP-Rule" id="MF_01008"/>
    </source>
</evidence>
<evidence type="ECO:0000256" key="4">
    <source>
        <dbReference type="ARBA" id="ARBA00023015"/>
    </source>
</evidence>
<feature type="domain" description="SpoVT-AbrB" evidence="8">
    <location>
        <begin position="5"/>
        <end position="52"/>
    </location>
</feature>
<dbReference type="NCBIfam" id="TIGR00242">
    <property type="entry name" value="division/cell wall cluster transcriptional repressor MraZ"/>
    <property type="match status" value="1"/>
</dbReference>
<dbReference type="GO" id="GO:0003700">
    <property type="term" value="F:DNA-binding transcription factor activity"/>
    <property type="evidence" value="ECO:0007669"/>
    <property type="project" value="UniProtKB-UniRule"/>
</dbReference>
<evidence type="ECO:0000256" key="5">
    <source>
        <dbReference type="ARBA" id="ARBA00023125"/>
    </source>
</evidence>
<feature type="domain" description="SpoVT-AbrB" evidence="8">
    <location>
        <begin position="81"/>
        <end position="124"/>
    </location>
</feature>
<dbReference type="Pfam" id="PF02381">
    <property type="entry name" value="MraZ"/>
    <property type="match status" value="2"/>
</dbReference>
<comment type="subcellular location">
    <subcellularLocation>
        <location evidence="7">Cytoplasm</location>
        <location evidence="7">Nucleoid</location>
    </subcellularLocation>
</comment>
<keyword evidence="5 7" id="KW-0238">DNA-binding</keyword>
<comment type="similarity">
    <text evidence="7">Belongs to the MraZ family.</text>
</comment>
<reference evidence="9 10" key="1">
    <citation type="journal article" date="2012" name="J. Bacteriol.">
        <title>Genome Sequence of Gallaecimonas xiamenensis Type Strain 3-C-1.</title>
        <authorList>
            <person name="Lai Q."/>
            <person name="Wang L."/>
            <person name="Wang W."/>
            <person name="Shao Z."/>
        </authorList>
    </citation>
    <scope>NUCLEOTIDE SEQUENCE [LARGE SCALE GENOMIC DNA]</scope>
    <source>
        <strain evidence="9 10">3-C-1</strain>
    </source>
</reference>
<dbReference type="eggNOG" id="COG2001">
    <property type="taxonomic scope" value="Bacteria"/>
</dbReference>
<dbReference type="InterPro" id="IPR020603">
    <property type="entry name" value="MraZ_dom"/>
</dbReference>
<dbReference type="Gene3D" id="3.40.1550.20">
    <property type="entry name" value="Transcriptional regulator MraZ domain"/>
    <property type="match status" value="1"/>
</dbReference>
<dbReference type="PROSITE" id="PS51740">
    <property type="entry name" value="SPOVT_ABRB"/>
    <property type="match status" value="2"/>
</dbReference>
<dbReference type="InterPro" id="IPR037914">
    <property type="entry name" value="SpoVT-AbrB_sf"/>
</dbReference>
<comment type="caution">
    <text evidence="9">The sequence shown here is derived from an EMBL/GenBank/DDBJ whole genome shotgun (WGS) entry which is preliminary data.</text>
</comment>
<dbReference type="GO" id="GO:0051301">
    <property type="term" value="P:cell division"/>
    <property type="evidence" value="ECO:0007669"/>
    <property type="project" value="UniProtKB-KW"/>
</dbReference>
<evidence type="ECO:0000256" key="3">
    <source>
        <dbReference type="ARBA" id="ARBA00022737"/>
    </source>
</evidence>
<dbReference type="CDD" id="cd16320">
    <property type="entry name" value="MraZ_N"/>
    <property type="match status" value="1"/>
</dbReference>
<accession>K2K1T6</accession>
<dbReference type="GO" id="GO:0009295">
    <property type="term" value="C:nucleoid"/>
    <property type="evidence" value="ECO:0007669"/>
    <property type="project" value="UniProtKB-SubCell"/>
</dbReference>
<dbReference type="InterPro" id="IPR035642">
    <property type="entry name" value="MraZ_N"/>
</dbReference>
<keyword evidence="3" id="KW-0677">Repeat</keyword>
<dbReference type="GO" id="GO:0000976">
    <property type="term" value="F:transcription cis-regulatory region binding"/>
    <property type="evidence" value="ECO:0007669"/>
    <property type="project" value="TreeGrafter"/>
</dbReference>
<dbReference type="PANTHER" id="PTHR34701:SF1">
    <property type="entry name" value="TRANSCRIPTIONAL REGULATOR MRAZ"/>
    <property type="match status" value="1"/>
</dbReference>
<gene>
    <name evidence="7" type="primary">mraZ</name>
    <name evidence="9" type="ORF">B3C1_12529</name>
</gene>
<dbReference type="CDD" id="cd16321">
    <property type="entry name" value="MraZ_C"/>
    <property type="match status" value="1"/>
</dbReference>
<keyword evidence="7" id="KW-0678">Repressor</keyword>
<keyword evidence="6 7" id="KW-0804">Transcription</keyword>
<evidence type="ECO:0000256" key="2">
    <source>
        <dbReference type="ARBA" id="ARBA00022490"/>
    </source>
</evidence>
<comment type="function">
    <text evidence="7">Negatively regulates its own expression and that of the subsequent genes in the proximal part of the division and cell wall (dcw) gene cluster. Acts by binding directly to DNA. May also regulate the expression of genes outside the dcw cluster.</text>
</comment>
<dbReference type="PATRIC" id="fig|745411.4.peg.2464"/>
<dbReference type="STRING" id="745411.B3C1_12529"/>
<protein>
    <recommendedName>
        <fullName evidence="1 7">Transcriptional regulator MraZ</fullName>
    </recommendedName>
</protein>
<dbReference type="HAMAP" id="MF_01008">
    <property type="entry name" value="MraZ"/>
    <property type="match status" value="1"/>
</dbReference>
<dbReference type="InterPro" id="IPR035644">
    <property type="entry name" value="MraZ_C"/>
</dbReference>
<proteinExistence type="inferred from homology"/>
<keyword evidence="9" id="KW-0131">Cell cycle</keyword>
<dbReference type="GO" id="GO:0005737">
    <property type="term" value="C:cytoplasm"/>
    <property type="evidence" value="ECO:0007669"/>
    <property type="project" value="UniProtKB-UniRule"/>
</dbReference>
<evidence type="ECO:0000256" key="1">
    <source>
        <dbReference type="ARBA" id="ARBA00013860"/>
    </source>
</evidence>
<evidence type="ECO:0000313" key="10">
    <source>
        <dbReference type="Proteomes" id="UP000006755"/>
    </source>
</evidence>
<comment type="subunit">
    <text evidence="7">Forms oligomers.</text>
</comment>
<dbReference type="OrthoDB" id="9807753at2"/>
<dbReference type="SUPFAM" id="SSF89447">
    <property type="entry name" value="AbrB/MazE/MraZ-like"/>
    <property type="match status" value="1"/>
</dbReference>
<dbReference type="InterPro" id="IPR038619">
    <property type="entry name" value="MraZ_sf"/>
</dbReference>
<dbReference type="EMBL" id="AMRI01000017">
    <property type="protein sequence ID" value="EKE71460.1"/>
    <property type="molecule type" value="Genomic_DNA"/>
</dbReference>
<evidence type="ECO:0000259" key="8">
    <source>
        <dbReference type="PROSITE" id="PS51740"/>
    </source>
</evidence>
<keyword evidence="4 7" id="KW-0805">Transcription regulation</keyword>
<evidence type="ECO:0000256" key="6">
    <source>
        <dbReference type="ARBA" id="ARBA00023163"/>
    </source>
</evidence>
<name>K2K1T6_9GAMM</name>
<dbReference type="Proteomes" id="UP000006755">
    <property type="component" value="Unassembled WGS sequence"/>
</dbReference>
<dbReference type="InterPro" id="IPR007159">
    <property type="entry name" value="SpoVT-AbrB_dom"/>
</dbReference>